<sequence>MLLKEVMRHTFPLWLPTFAYTSNHLLEGTQKACHGALRMSSIRRDQLTTRSGGPVSITNELVAPLSPSLPSELAQVHATIFSTTPPPIATNAPALTPLQVMEKIEKRSLWERAQREYTTRVKQLTK</sequence>
<comment type="caution">
    <text evidence="1">The sequence shown here is derived from an EMBL/GenBank/DDBJ whole genome shotgun (WGS) entry which is preliminary data.</text>
</comment>
<accession>A0A8T0J3S6</accession>
<proteinExistence type="predicted"/>
<dbReference type="AlphaFoldDB" id="A0A8T0J3S6"/>
<keyword evidence="2" id="KW-1185">Reference proteome</keyword>
<organism evidence="1 2">
    <name type="scientific">Ceratodon purpureus</name>
    <name type="common">Fire moss</name>
    <name type="synonym">Dicranum purpureum</name>
    <dbReference type="NCBI Taxonomy" id="3225"/>
    <lineage>
        <taxon>Eukaryota</taxon>
        <taxon>Viridiplantae</taxon>
        <taxon>Streptophyta</taxon>
        <taxon>Embryophyta</taxon>
        <taxon>Bryophyta</taxon>
        <taxon>Bryophytina</taxon>
        <taxon>Bryopsida</taxon>
        <taxon>Dicranidae</taxon>
        <taxon>Pseudoditrichales</taxon>
        <taxon>Ditrichaceae</taxon>
        <taxon>Ceratodon</taxon>
    </lineage>
</organism>
<evidence type="ECO:0000313" key="2">
    <source>
        <dbReference type="Proteomes" id="UP000822688"/>
    </source>
</evidence>
<dbReference type="Proteomes" id="UP000822688">
    <property type="component" value="Chromosome 1"/>
</dbReference>
<protein>
    <submittedName>
        <fullName evidence="1">Uncharacterized protein</fullName>
    </submittedName>
</protein>
<reference evidence="1" key="1">
    <citation type="submission" date="2020-06" db="EMBL/GenBank/DDBJ databases">
        <title>WGS assembly of Ceratodon purpureus strain R40.</title>
        <authorList>
            <person name="Carey S.B."/>
            <person name="Jenkins J."/>
            <person name="Shu S."/>
            <person name="Lovell J.T."/>
            <person name="Sreedasyam A."/>
            <person name="Maumus F."/>
            <person name="Tiley G.P."/>
            <person name="Fernandez-Pozo N."/>
            <person name="Barry K."/>
            <person name="Chen C."/>
            <person name="Wang M."/>
            <person name="Lipzen A."/>
            <person name="Daum C."/>
            <person name="Saski C.A."/>
            <person name="Payton A.C."/>
            <person name="Mcbreen J.C."/>
            <person name="Conrad R.E."/>
            <person name="Kollar L.M."/>
            <person name="Olsson S."/>
            <person name="Huttunen S."/>
            <person name="Landis J.B."/>
            <person name="Wickett N.J."/>
            <person name="Johnson M.G."/>
            <person name="Rensing S.A."/>
            <person name="Grimwood J."/>
            <person name="Schmutz J."/>
            <person name="Mcdaniel S.F."/>
        </authorList>
    </citation>
    <scope>NUCLEOTIDE SEQUENCE</scope>
    <source>
        <strain evidence="1">R40</strain>
    </source>
</reference>
<evidence type="ECO:0000313" key="1">
    <source>
        <dbReference type="EMBL" id="KAG0589521.1"/>
    </source>
</evidence>
<gene>
    <name evidence="1" type="ORF">KC19_1G026300</name>
</gene>
<name>A0A8T0J3S6_CERPU</name>
<dbReference type="EMBL" id="CM026421">
    <property type="protein sequence ID" value="KAG0589521.1"/>
    <property type="molecule type" value="Genomic_DNA"/>
</dbReference>